<feature type="transmembrane region" description="Helical" evidence="2">
    <location>
        <begin position="325"/>
        <end position="346"/>
    </location>
</feature>
<sequence>MLPDDDAATGDDGGVSTSRTSPPRLLEQVAAVAPWRARVALASSGVWAAVQAVGLSYAVVALFAVVAVLDAPSTSGSDGGLSAGVGVATGLWLLGHGVPLAAGAATVTVVPLGLTALLVFTAHVAAKRSAAPTLAAWWGGTVLYTGAVVALTVALDLAGTATPDDVVAFVLQIGAAVLGGVVVGGGGLALGMFSAPDGPLLAGITPRLDPWVPDTLRLGLRGGLVGVALLTALSAVLVGVWVVAGRDTVSQIAAGLGGSWLGVVMLVVVQLLLVPNLVLWASAWVAGPGFAVGTGSSFTTAAAQADVLPALPLLGALPGEAWTSSWAAWTPVLVVACGAAAGWFAWRNLEPALVGIRDVAWIVAGTALSAGATTLVLQRLAGGAAGAGRLADVGADPWVTGGLVAAEVGGGAAVVLLVAWGLAARGRPVA</sequence>
<evidence type="ECO:0000313" key="4">
    <source>
        <dbReference type="Proteomes" id="UP000076794"/>
    </source>
</evidence>
<evidence type="ECO:0000313" key="3">
    <source>
        <dbReference type="EMBL" id="ANC31059.1"/>
    </source>
</evidence>
<keyword evidence="2" id="KW-0812">Transmembrane</keyword>
<feature type="transmembrane region" description="Helical" evidence="2">
    <location>
        <begin position="46"/>
        <end position="69"/>
    </location>
</feature>
<feature type="transmembrane region" description="Helical" evidence="2">
    <location>
        <begin position="358"/>
        <end position="378"/>
    </location>
</feature>
<feature type="transmembrane region" description="Helical" evidence="2">
    <location>
        <begin position="250"/>
        <end position="274"/>
    </location>
</feature>
<dbReference type="AlphaFoldDB" id="A0A168F8U3"/>
<protein>
    <submittedName>
        <fullName evidence="3">Uncharacterized protein</fullName>
    </submittedName>
</protein>
<dbReference type="Pfam" id="PF19877">
    <property type="entry name" value="DUF6350"/>
    <property type="match status" value="1"/>
</dbReference>
<evidence type="ECO:0000256" key="1">
    <source>
        <dbReference type="SAM" id="MobiDB-lite"/>
    </source>
</evidence>
<keyword evidence="2" id="KW-1133">Transmembrane helix</keyword>
<evidence type="ECO:0000256" key="2">
    <source>
        <dbReference type="SAM" id="Phobius"/>
    </source>
</evidence>
<dbReference type="EMBL" id="CP014209">
    <property type="protein sequence ID" value="ANC31059.1"/>
    <property type="molecule type" value="Genomic_DNA"/>
</dbReference>
<feature type="transmembrane region" description="Helical" evidence="2">
    <location>
        <begin position="100"/>
        <end position="122"/>
    </location>
</feature>
<keyword evidence="2" id="KW-0472">Membrane</keyword>
<name>A0A168F8U3_9MICO</name>
<feature type="region of interest" description="Disordered" evidence="1">
    <location>
        <begin position="1"/>
        <end position="21"/>
    </location>
</feature>
<feature type="transmembrane region" description="Helical" evidence="2">
    <location>
        <begin position="134"/>
        <end position="155"/>
    </location>
</feature>
<feature type="transmembrane region" description="Helical" evidence="2">
    <location>
        <begin position="224"/>
        <end position="244"/>
    </location>
</feature>
<gene>
    <name evidence="3" type="ORF">I598_1506</name>
</gene>
<proteinExistence type="predicted"/>
<dbReference type="PATRIC" id="fig|1300344.3.peg.1512"/>
<feature type="transmembrane region" description="Helical" evidence="2">
    <location>
        <begin position="398"/>
        <end position="423"/>
    </location>
</feature>
<dbReference type="Proteomes" id="UP000076794">
    <property type="component" value="Chromosome"/>
</dbReference>
<keyword evidence="4" id="KW-1185">Reference proteome</keyword>
<reference evidence="3 4" key="1">
    <citation type="submission" date="2016-01" db="EMBL/GenBank/DDBJ databases">
        <title>Complete genome sequence of a soil Actinobacterium, Isoptericola dokdonensis DS-3.</title>
        <authorList>
            <person name="Kwon S.-K."/>
            <person name="Kim J.F."/>
        </authorList>
    </citation>
    <scope>NUCLEOTIDE SEQUENCE [LARGE SCALE GENOMIC DNA]</scope>
    <source>
        <strain evidence="3 4">DS-3</strain>
    </source>
</reference>
<dbReference type="InterPro" id="IPR045931">
    <property type="entry name" value="DUF6350"/>
</dbReference>
<dbReference type="KEGG" id="ido:I598_1506"/>
<dbReference type="STRING" id="1300344.I598_1506"/>
<feature type="transmembrane region" description="Helical" evidence="2">
    <location>
        <begin position="167"/>
        <end position="190"/>
    </location>
</feature>
<accession>A0A168F8U3</accession>
<organism evidence="3 4">
    <name type="scientific">Isoptericola dokdonensis DS-3</name>
    <dbReference type="NCBI Taxonomy" id="1300344"/>
    <lineage>
        <taxon>Bacteria</taxon>
        <taxon>Bacillati</taxon>
        <taxon>Actinomycetota</taxon>
        <taxon>Actinomycetes</taxon>
        <taxon>Micrococcales</taxon>
        <taxon>Promicromonosporaceae</taxon>
        <taxon>Isoptericola</taxon>
    </lineage>
</organism>